<dbReference type="Proteomes" id="UP001642464">
    <property type="component" value="Unassembled WGS sequence"/>
</dbReference>
<dbReference type="EMBL" id="CAXAMM010039323">
    <property type="protein sequence ID" value="CAK9085600.1"/>
    <property type="molecule type" value="Genomic_DNA"/>
</dbReference>
<evidence type="ECO:0000313" key="3">
    <source>
        <dbReference type="EMBL" id="CAK9085600.1"/>
    </source>
</evidence>
<organism evidence="3 4">
    <name type="scientific">Durusdinium trenchii</name>
    <dbReference type="NCBI Taxonomy" id="1381693"/>
    <lineage>
        <taxon>Eukaryota</taxon>
        <taxon>Sar</taxon>
        <taxon>Alveolata</taxon>
        <taxon>Dinophyceae</taxon>
        <taxon>Suessiales</taxon>
        <taxon>Symbiodiniaceae</taxon>
        <taxon>Durusdinium</taxon>
    </lineage>
</organism>
<accession>A0ABP0QDR2</accession>
<sequence>VDVEDEIRKAREKLNDEMAQKEAKLAEEQKLLEEKMLQEREEYEKQIEALKKSGQRSSVKIKEEEQLKAQSTLQKFKGKLDTQRARAQWVRAAFTAGKDERFELDIRLSRQQMADIQPRMVEANRIASGFGVQYSFHFVDAIDPRSRRATFDDGGDEAVAPKRLLLQIKAEQSSTEKKQLWSIQKFQDRFVKMLGFANRPAGQATTEEDFDIFWDNLEHQLVGTAAIGVTPLLKLDLVREYITLRDFSGNVSGAVEVSMRMCLSSKPSMMRISTAAGSGVLKDQEVIGSVSFGRLSYENAESKNWGSFFVRFSWFDTEGRMEHVSPAAQAENLQYTFEFKQTCSESFLKFLEDGVMALQVRAYDRGVAAGELDIVKQKLKFTEDELERVKNQLLEDSSRYQEELQEARVRERVAQAKEEAKFEAARAQAAQQAAQASPTSEAVAPVVAQADDGAWEDMRYATLDEVKAELVRARGQVFKIQHDKDELKSKVERLEGNGGRPFVAPGQLNEPARQDPSQWRHEDMEQAHQHIMYLEMKVRALEELERKNEDLEQQVQTLEREKSAGGCEIS</sequence>
<keyword evidence="1" id="KW-0175">Coiled coil</keyword>
<reference evidence="3 4" key="1">
    <citation type="submission" date="2024-02" db="EMBL/GenBank/DDBJ databases">
        <authorList>
            <person name="Chen Y."/>
            <person name="Shah S."/>
            <person name="Dougan E. K."/>
            <person name="Thang M."/>
            <person name="Chan C."/>
        </authorList>
    </citation>
    <scope>NUCLEOTIDE SEQUENCE [LARGE SCALE GENOMIC DNA]</scope>
</reference>
<evidence type="ECO:0000256" key="1">
    <source>
        <dbReference type="SAM" id="Coils"/>
    </source>
</evidence>
<feature type="coiled-coil region" evidence="1">
    <location>
        <begin position="372"/>
        <end position="433"/>
    </location>
</feature>
<feature type="non-terminal residue" evidence="3">
    <location>
        <position position="1"/>
    </location>
</feature>
<gene>
    <name evidence="3" type="ORF">SCF082_LOCUS40545</name>
</gene>
<protein>
    <submittedName>
        <fullName evidence="3">Kinesin-like protein KIF1C</fullName>
    </submittedName>
</protein>
<evidence type="ECO:0000313" key="4">
    <source>
        <dbReference type="Proteomes" id="UP001642464"/>
    </source>
</evidence>
<comment type="caution">
    <text evidence="3">The sequence shown here is derived from an EMBL/GenBank/DDBJ whole genome shotgun (WGS) entry which is preliminary data.</text>
</comment>
<name>A0ABP0QDR2_9DINO</name>
<evidence type="ECO:0000256" key="2">
    <source>
        <dbReference type="SAM" id="MobiDB-lite"/>
    </source>
</evidence>
<feature type="coiled-coil region" evidence="1">
    <location>
        <begin position="534"/>
        <end position="568"/>
    </location>
</feature>
<proteinExistence type="predicted"/>
<keyword evidence="4" id="KW-1185">Reference proteome</keyword>
<feature type="region of interest" description="Disordered" evidence="2">
    <location>
        <begin position="495"/>
        <end position="516"/>
    </location>
</feature>
<feature type="coiled-coil region" evidence="1">
    <location>
        <begin position="4"/>
        <end position="53"/>
    </location>
</feature>